<comment type="caution">
    <text evidence="2">The sequence shown here is derived from an EMBL/GenBank/DDBJ whole genome shotgun (WGS) entry which is preliminary data.</text>
</comment>
<dbReference type="Proteomes" id="UP000829196">
    <property type="component" value="Unassembled WGS sequence"/>
</dbReference>
<evidence type="ECO:0000313" key="2">
    <source>
        <dbReference type="EMBL" id="KAI0527528.1"/>
    </source>
</evidence>
<reference evidence="2" key="1">
    <citation type="journal article" date="2022" name="Front. Genet.">
        <title>Chromosome-Scale Assembly of the Dendrobium nobile Genome Provides Insights Into the Molecular Mechanism of the Biosynthesis of the Medicinal Active Ingredient of Dendrobium.</title>
        <authorList>
            <person name="Xu Q."/>
            <person name="Niu S.-C."/>
            <person name="Li K.-L."/>
            <person name="Zheng P.-J."/>
            <person name="Zhang X.-J."/>
            <person name="Jia Y."/>
            <person name="Liu Y."/>
            <person name="Niu Y.-X."/>
            <person name="Yu L.-H."/>
            <person name="Chen D.-F."/>
            <person name="Zhang G.-Q."/>
        </authorList>
    </citation>
    <scope>NUCLEOTIDE SEQUENCE</scope>
    <source>
        <tissue evidence="2">Leaf</tissue>
    </source>
</reference>
<organism evidence="2 3">
    <name type="scientific">Dendrobium nobile</name>
    <name type="common">Orchid</name>
    <dbReference type="NCBI Taxonomy" id="94219"/>
    <lineage>
        <taxon>Eukaryota</taxon>
        <taxon>Viridiplantae</taxon>
        <taxon>Streptophyta</taxon>
        <taxon>Embryophyta</taxon>
        <taxon>Tracheophyta</taxon>
        <taxon>Spermatophyta</taxon>
        <taxon>Magnoliopsida</taxon>
        <taxon>Liliopsida</taxon>
        <taxon>Asparagales</taxon>
        <taxon>Orchidaceae</taxon>
        <taxon>Epidendroideae</taxon>
        <taxon>Malaxideae</taxon>
        <taxon>Dendrobiinae</taxon>
        <taxon>Dendrobium</taxon>
    </lineage>
</organism>
<feature type="region of interest" description="Disordered" evidence="1">
    <location>
        <begin position="1"/>
        <end position="31"/>
    </location>
</feature>
<keyword evidence="3" id="KW-1185">Reference proteome</keyword>
<feature type="compositionally biased region" description="Polar residues" evidence="1">
    <location>
        <begin position="15"/>
        <end position="25"/>
    </location>
</feature>
<dbReference type="AlphaFoldDB" id="A0A8T3C5N6"/>
<protein>
    <submittedName>
        <fullName evidence="2">Uncharacterized protein</fullName>
    </submittedName>
</protein>
<dbReference type="PANTHER" id="PTHR34567">
    <property type="entry name" value="FK506-BINDING-LIKE PROTEIN"/>
    <property type="match status" value="1"/>
</dbReference>
<proteinExistence type="predicted"/>
<evidence type="ECO:0000256" key="1">
    <source>
        <dbReference type="SAM" id="MobiDB-lite"/>
    </source>
</evidence>
<sequence>MGEWSSSRRRPMMHQNDSGRPTTTAKYGGLPPSSGHSYHSVPPWEIKFCSQISWTKFCEDKKLTYLFENVLNWDDSAGKESFDNAKARYWAGINGLHCDIPLPNPDMYIDVVNQDTFLDPRLVEDLYKQPPPPPLHKEIPDYNSIEIIPTGWDVEDPATSGATIPKFISAGDHHQSPMEQPSQSCHSENQILESDAIVEPVTIVPTGWGDEDSGSSNAWELSGRHSNDALCYESRKVDHKDANFVKMNYSSWSVGRESSWEHNYYWNSTKYGNWGNGRPAGRRFSSKPATLRDKGEYYQMNGDSRGCSGRRKNHTDEYYYWHGCAPANNHQR</sequence>
<gene>
    <name evidence="2" type="ORF">KFK09_003132</name>
</gene>
<dbReference type="OrthoDB" id="1899291at2759"/>
<name>A0A8T3C5N6_DENNO</name>
<accession>A0A8T3C5N6</accession>
<dbReference type="EMBL" id="JAGYWB010000003">
    <property type="protein sequence ID" value="KAI0527528.1"/>
    <property type="molecule type" value="Genomic_DNA"/>
</dbReference>
<dbReference type="PANTHER" id="PTHR34567:SF3">
    <property type="entry name" value="FK506-BINDING-LIKE PROTEIN"/>
    <property type="match status" value="1"/>
</dbReference>
<evidence type="ECO:0000313" key="3">
    <source>
        <dbReference type="Proteomes" id="UP000829196"/>
    </source>
</evidence>